<dbReference type="PANTHER" id="PTHR43324">
    <property type="match status" value="1"/>
</dbReference>
<dbReference type="SUPFAM" id="SSF81585">
    <property type="entry name" value="PsbU/PolX domain-like"/>
    <property type="match status" value="1"/>
</dbReference>
<dbReference type="InterPro" id="IPR006638">
    <property type="entry name" value="Elp3/MiaA/NifB-like_rSAM"/>
</dbReference>
<dbReference type="SFLD" id="SFLDS00029">
    <property type="entry name" value="Radical_SAM"/>
    <property type="match status" value="1"/>
</dbReference>
<dbReference type="InterPro" id="IPR007197">
    <property type="entry name" value="rSAM"/>
</dbReference>
<dbReference type="SUPFAM" id="SSF102114">
    <property type="entry name" value="Radical SAM enzymes"/>
    <property type="match status" value="1"/>
</dbReference>
<evidence type="ECO:0000259" key="1">
    <source>
        <dbReference type="PROSITE" id="PS51918"/>
    </source>
</evidence>
<proteinExistence type="predicted"/>
<dbReference type="EMBL" id="FZMP01000048">
    <property type="protein sequence ID" value="SNQ59930.1"/>
    <property type="molecule type" value="Genomic_DNA"/>
</dbReference>
<dbReference type="SMART" id="SM00729">
    <property type="entry name" value="Elp3"/>
    <property type="match status" value="1"/>
</dbReference>
<dbReference type="Gene3D" id="1.10.150.320">
    <property type="entry name" value="Photosystem II 12 kDa extrinsic protein"/>
    <property type="match status" value="1"/>
</dbReference>
<dbReference type="GO" id="GO:0003824">
    <property type="term" value="F:catalytic activity"/>
    <property type="evidence" value="ECO:0007669"/>
    <property type="project" value="InterPro"/>
</dbReference>
<dbReference type="Gene3D" id="3.30.750.200">
    <property type="match status" value="1"/>
</dbReference>
<evidence type="ECO:0000313" key="3">
    <source>
        <dbReference type="Proteomes" id="UP000218615"/>
    </source>
</evidence>
<name>A0A284VKX8_9EURY</name>
<dbReference type="RefSeq" id="WP_096204226.1">
    <property type="nucleotide sequence ID" value="NZ_FZMP01000048.1"/>
</dbReference>
<dbReference type="STRING" id="1392998.ANME2D_00133"/>
<reference evidence="3" key="1">
    <citation type="submission" date="2017-06" db="EMBL/GenBank/DDBJ databases">
        <authorList>
            <person name="Cremers G."/>
        </authorList>
    </citation>
    <scope>NUCLEOTIDE SEQUENCE [LARGE SCALE GENOMIC DNA]</scope>
</reference>
<dbReference type="InterPro" id="IPR058240">
    <property type="entry name" value="rSAM_sf"/>
</dbReference>
<dbReference type="PANTHER" id="PTHR43324:SF1">
    <property type="entry name" value="RADICAL SAM CORE DOMAIN-CONTAINING PROTEIN"/>
    <property type="match status" value="1"/>
</dbReference>
<dbReference type="Gene3D" id="3.30.750.210">
    <property type="match status" value="1"/>
</dbReference>
<dbReference type="GO" id="GO:0051536">
    <property type="term" value="F:iron-sulfur cluster binding"/>
    <property type="evidence" value="ECO:0007669"/>
    <property type="project" value="InterPro"/>
</dbReference>
<feature type="domain" description="Radical SAM core" evidence="1">
    <location>
        <begin position="170"/>
        <end position="425"/>
    </location>
</feature>
<gene>
    <name evidence="2" type="ORF">MNV_1410006</name>
</gene>
<dbReference type="OrthoDB" id="358785at2157"/>
<dbReference type="Proteomes" id="UP000218615">
    <property type="component" value="Unassembled WGS sequence"/>
</dbReference>
<evidence type="ECO:0000313" key="2">
    <source>
        <dbReference type="EMBL" id="SNQ59930.1"/>
    </source>
</evidence>
<dbReference type="PROSITE" id="PS51918">
    <property type="entry name" value="RADICAL_SAM"/>
    <property type="match status" value="1"/>
</dbReference>
<protein>
    <recommendedName>
        <fullName evidence="1">Radical SAM core domain-containing protein</fullName>
    </recommendedName>
</protein>
<sequence length="544" mass="61313">MRALIIDGYVDEPACLGVPPYLAPYPRYIAGAMVERGVKPQDILYRTIDQLRSGKEIVRADITIIIAGMTVPGKYLRAAPITQKEIRELSHLEGIKILGGPIRLGFGEEGGTSAKELQIPGIVPAKNDVEAFVYDLLDDPEDPDSVRHRMRTASEIGRWSVNGAFVVCQHPDYPYVMCELETYRGCPRHSHCSFCTEPFYGKPDYREVKDVVSETGALYYHGARYFRIGRQPDLFMYMAKNGVPDPDAIEELYRGIRNAAPELKVLHMDNANPVTLARFPEESRRIAKTIVKYHTAGDVAALGMESADPEVIRANDLKASPDEVFEAIKLLNEAGAEWGANGLPELLPGINFVHGLKGETKKTFELNFEFLKKVLDSGLMLRRVNIRQVMTFAGTPMHGYEELVIKHKDLFLRYKEKVRNEIDLPMLRRLVPAGTILRDVRTEVFDKITYGRQLATYPLLVGIPAQVELNRFYDIMVTDYGHRSITGIPVPVNINRAPLKVIEQVPGVGRTQAGKIVMGRPYRDKEDIIKRAGIRRELLEHIIY</sequence>
<accession>A0A284VKX8</accession>
<keyword evidence="3" id="KW-1185">Reference proteome</keyword>
<organism evidence="2 3">
    <name type="scientific">Candidatus Methanoperedens nitratireducens</name>
    <dbReference type="NCBI Taxonomy" id="1392998"/>
    <lineage>
        <taxon>Archaea</taxon>
        <taxon>Methanobacteriati</taxon>
        <taxon>Methanobacteriota</taxon>
        <taxon>Stenosarchaea group</taxon>
        <taxon>Methanomicrobia</taxon>
        <taxon>Methanosarcinales</taxon>
        <taxon>ANME-2 cluster</taxon>
        <taxon>Candidatus Methanoperedentaceae</taxon>
        <taxon>Candidatus Methanoperedens</taxon>
    </lineage>
</organism>
<dbReference type="Pfam" id="PF04055">
    <property type="entry name" value="Radical_SAM"/>
    <property type="match status" value="1"/>
</dbReference>
<dbReference type="AlphaFoldDB" id="A0A284VKX8"/>
<dbReference type="SFLD" id="SFLDG01082">
    <property type="entry name" value="B12-binding_domain_containing"/>
    <property type="match status" value="1"/>
</dbReference>